<dbReference type="InterPro" id="IPR050903">
    <property type="entry name" value="Bact_Chemotaxis_MeTrfase"/>
</dbReference>
<dbReference type="EC" id="2.1.1.80" evidence="6"/>
<dbReference type="Gene3D" id="1.25.40.10">
    <property type="entry name" value="Tetratricopeptide repeat domain"/>
    <property type="match status" value="1"/>
</dbReference>
<dbReference type="Proteomes" id="UP000031838">
    <property type="component" value="Chromosome 2"/>
</dbReference>
<dbReference type="Pfam" id="PF01739">
    <property type="entry name" value="CheR"/>
    <property type="match status" value="1"/>
</dbReference>
<dbReference type="CDD" id="cd02440">
    <property type="entry name" value="AdoMet_MTases"/>
    <property type="match status" value="1"/>
</dbReference>
<dbReference type="InterPro" id="IPR011990">
    <property type="entry name" value="TPR-like_helical_dom_sf"/>
</dbReference>
<feature type="domain" description="CheR-type methyltransferase" evidence="5">
    <location>
        <begin position="54"/>
        <end position="261"/>
    </location>
</feature>
<dbReference type="RefSeq" id="WP_042628631.1">
    <property type="nucleotide sequence ID" value="NZ_CP002581.1"/>
</dbReference>
<organism evidence="6 7">
    <name type="scientific">Burkholderia plantarii</name>
    <dbReference type="NCBI Taxonomy" id="41899"/>
    <lineage>
        <taxon>Bacteria</taxon>
        <taxon>Pseudomonadati</taxon>
        <taxon>Pseudomonadota</taxon>
        <taxon>Betaproteobacteria</taxon>
        <taxon>Burkholderiales</taxon>
        <taxon>Burkholderiaceae</taxon>
        <taxon>Burkholderia</taxon>
    </lineage>
</organism>
<dbReference type="PANTHER" id="PTHR24422">
    <property type="entry name" value="CHEMOTAXIS PROTEIN METHYLTRANSFERASE"/>
    <property type="match status" value="1"/>
</dbReference>
<dbReference type="SUPFAM" id="SSF53335">
    <property type="entry name" value="S-adenosyl-L-methionine-dependent methyltransferases"/>
    <property type="match status" value="1"/>
</dbReference>
<dbReference type="EMBL" id="CP002581">
    <property type="protein sequence ID" value="AJK50330.1"/>
    <property type="molecule type" value="Genomic_DNA"/>
</dbReference>
<evidence type="ECO:0000259" key="5">
    <source>
        <dbReference type="PROSITE" id="PS50123"/>
    </source>
</evidence>
<keyword evidence="1 6" id="KW-0489">Methyltransferase</keyword>
<dbReference type="PANTHER" id="PTHR24422:SF19">
    <property type="entry name" value="CHEMOTAXIS PROTEIN METHYLTRANSFERASE"/>
    <property type="match status" value="1"/>
</dbReference>
<feature type="compositionally biased region" description="Basic and acidic residues" evidence="4">
    <location>
        <begin position="533"/>
        <end position="549"/>
    </location>
</feature>
<keyword evidence="2 6" id="KW-0808">Transferase</keyword>
<dbReference type="InterPro" id="IPR022642">
    <property type="entry name" value="CheR_C"/>
</dbReference>
<evidence type="ECO:0000313" key="7">
    <source>
        <dbReference type="Proteomes" id="UP000031838"/>
    </source>
</evidence>
<dbReference type="SMART" id="SM00138">
    <property type="entry name" value="MeTrc"/>
    <property type="match status" value="1"/>
</dbReference>
<name>A0A0B6SAQ3_BURPL</name>
<reference evidence="7" key="1">
    <citation type="submission" date="2011-03" db="EMBL/GenBank/DDBJ databases">
        <authorList>
            <person name="Voget S."/>
            <person name="Streit W.R."/>
            <person name="Jaeger K.E."/>
            <person name="Daniel R."/>
        </authorList>
    </citation>
    <scope>NUCLEOTIDE SEQUENCE [LARGE SCALE GENOMIC DNA]</scope>
    <source>
        <strain evidence="7">PG1</strain>
    </source>
</reference>
<dbReference type="HOGENOM" id="CLU_025854_4_0_4"/>
<feature type="region of interest" description="Disordered" evidence="4">
    <location>
        <begin position="287"/>
        <end position="306"/>
    </location>
</feature>
<evidence type="ECO:0000256" key="3">
    <source>
        <dbReference type="ARBA" id="ARBA00022691"/>
    </source>
</evidence>
<gene>
    <name evidence="6" type="primary">cheR</name>
    <name evidence="6" type="ORF">BGL_2c22710</name>
</gene>
<dbReference type="PRINTS" id="PR00996">
    <property type="entry name" value="CHERMTFRASE"/>
</dbReference>
<protein>
    <submittedName>
        <fullName evidence="6">Chemotaxis protein methyltransferase</fullName>
        <ecNumber evidence="6">2.1.1.80</ecNumber>
    </submittedName>
</protein>
<dbReference type="GO" id="GO:0032259">
    <property type="term" value="P:methylation"/>
    <property type="evidence" value="ECO:0007669"/>
    <property type="project" value="UniProtKB-KW"/>
</dbReference>
<evidence type="ECO:0000256" key="4">
    <source>
        <dbReference type="SAM" id="MobiDB-lite"/>
    </source>
</evidence>
<dbReference type="InterPro" id="IPR000780">
    <property type="entry name" value="CheR_MeTrfase"/>
</dbReference>
<accession>A0A0B6SAQ3</accession>
<dbReference type="Gene3D" id="3.40.50.150">
    <property type="entry name" value="Vaccinia Virus protein VP39"/>
    <property type="match status" value="1"/>
</dbReference>
<dbReference type="KEGG" id="bgp:BGL_2c22710"/>
<keyword evidence="3" id="KW-0949">S-adenosyl-L-methionine</keyword>
<dbReference type="AlphaFoldDB" id="A0A0B6SAQ3"/>
<evidence type="ECO:0000256" key="1">
    <source>
        <dbReference type="ARBA" id="ARBA00022603"/>
    </source>
</evidence>
<evidence type="ECO:0000313" key="6">
    <source>
        <dbReference type="EMBL" id="AJK50330.1"/>
    </source>
</evidence>
<reference evidence="6 7" key="2">
    <citation type="journal article" date="2016" name="Appl. Microbiol. Biotechnol.">
        <title>Mutations improving production and secretion of extracellular lipase by Burkholderia glumae PG1.</title>
        <authorList>
            <person name="Knapp A."/>
            <person name="Voget S."/>
            <person name="Gao R."/>
            <person name="Zaburannyi N."/>
            <person name="Krysciak D."/>
            <person name="Breuer M."/>
            <person name="Hauer B."/>
            <person name="Streit W.R."/>
            <person name="Muller R."/>
            <person name="Daniel R."/>
            <person name="Jaeger K.E."/>
        </authorList>
    </citation>
    <scope>NUCLEOTIDE SEQUENCE [LARGE SCALE GENOMIC DNA]</scope>
    <source>
        <strain evidence="6 7">PG1</strain>
    </source>
</reference>
<proteinExistence type="predicted"/>
<dbReference type="GO" id="GO:0008983">
    <property type="term" value="F:protein-glutamate O-methyltransferase activity"/>
    <property type="evidence" value="ECO:0007669"/>
    <property type="project" value="UniProtKB-EC"/>
</dbReference>
<keyword evidence="7" id="KW-1185">Reference proteome</keyword>
<evidence type="ECO:0000256" key="2">
    <source>
        <dbReference type="ARBA" id="ARBA00022679"/>
    </source>
</evidence>
<dbReference type="SUPFAM" id="SSF48452">
    <property type="entry name" value="TPR-like"/>
    <property type="match status" value="1"/>
</dbReference>
<dbReference type="InterPro" id="IPR029063">
    <property type="entry name" value="SAM-dependent_MTases_sf"/>
</dbReference>
<feature type="region of interest" description="Disordered" evidence="4">
    <location>
        <begin position="533"/>
        <end position="556"/>
    </location>
</feature>
<sequence length="556" mass="58004">MTASDFEARFHAWLSRETGIDPASLGADFVARALAERIGAAFGGDAAREPAAVARARQPSPAEIDAYWQLLNASDAERRALIELFVVPETWFFREREAFAALAALAVERLRTRPSQPVRVLSAPCSTGEEPYTAAMALVDAGLDATQLRIDALDISARAIDHARRGEYGRNSFRGHALEFRGRHFDSTASGWRLHERILDCVQFRHANLLELGTGGEPRYDFIFCRNVLIYFDRGAQERVLRTLDALLADDGLLFVGPAETGVVMRHGMSSVRIPLAFGFRRGTEGGSGAGAMPPAPPAPVAASRAGMGTAPLPPVGALPTLVAAPEPAAREWFGDMPWPLPGSAARPAGAAHGGAGFAGAVAGRAGAPARVPRAGAGAVAGADFAAEGSGPAARAGALRGGGTLATRAPAAMASMRSSMASISTAAAPARLPGPLDAPDGAGALDAARALADAGEFDAAERAVHAAMDGAGPSADAYYLLGLIADAQGRPAAVTYYRKALYLAPTHREALTHLATLLDIAGDHEGARWLKERARRADAQAGKHGEPGGRGHARRR</sequence>
<dbReference type="PROSITE" id="PS50123">
    <property type="entry name" value="CHER"/>
    <property type="match status" value="1"/>
</dbReference>